<name>A0A087B3Z1_9BIFI</name>
<sequence>MAKTRKSGSPKPQPHSAVTGRFVTKKYAESHPKTTAYVTPKKH</sequence>
<keyword evidence="3" id="KW-1185">Reference proteome</keyword>
<protein>
    <submittedName>
        <fullName evidence="2">Uncharacterized protein</fullName>
    </submittedName>
</protein>
<reference evidence="2 3" key="1">
    <citation type="submission" date="2014-03" db="EMBL/GenBank/DDBJ databases">
        <title>Genomics of Bifidobacteria.</title>
        <authorList>
            <person name="Ventura M."/>
            <person name="Milani C."/>
            <person name="Lugli G.A."/>
        </authorList>
    </citation>
    <scope>NUCLEOTIDE SEQUENCE [LARGE SCALE GENOMIC DNA]</scope>
    <source>
        <strain evidence="2 3">LMG 10738</strain>
    </source>
</reference>
<gene>
    <name evidence="2" type="ORF">BCUN_0236</name>
</gene>
<dbReference type="RefSeq" id="WP_274518369.1">
    <property type="nucleotide sequence ID" value="NZ_JGYV01000001.1"/>
</dbReference>
<dbReference type="EMBL" id="JGYV01000001">
    <property type="protein sequence ID" value="KFI65741.1"/>
    <property type="molecule type" value="Genomic_DNA"/>
</dbReference>
<dbReference type="AlphaFoldDB" id="A0A087B3Z1"/>
<evidence type="ECO:0000313" key="3">
    <source>
        <dbReference type="Proteomes" id="UP000029067"/>
    </source>
</evidence>
<comment type="caution">
    <text evidence="2">The sequence shown here is derived from an EMBL/GenBank/DDBJ whole genome shotgun (WGS) entry which is preliminary data.</text>
</comment>
<organism evidence="2 3">
    <name type="scientific">Bifidobacterium cuniculi</name>
    <dbReference type="NCBI Taxonomy" id="1688"/>
    <lineage>
        <taxon>Bacteria</taxon>
        <taxon>Bacillati</taxon>
        <taxon>Actinomycetota</taxon>
        <taxon>Actinomycetes</taxon>
        <taxon>Bifidobacteriales</taxon>
        <taxon>Bifidobacteriaceae</taxon>
        <taxon>Bifidobacterium</taxon>
    </lineage>
</organism>
<proteinExistence type="predicted"/>
<accession>A0A087B3Z1</accession>
<evidence type="ECO:0000256" key="1">
    <source>
        <dbReference type="SAM" id="MobiDB-lite"/>
    </source>
</evidence>
<dbReference type="Proteomes" id="UP000029067">
    <property type="component" value="Unassembled WGS sequence"/>
</dbReference>
<feature type="region of interest" description="Disordered" evidence="1">
    <location>
        <begin position="1"/>
        <end position="43"/>
    </location>
</feature>
<evidence type="ECO:0000313" key="2">
    <source>
        <dbReference type="EMBL" id="KFI65741.1"/>
    </source>
</evidence>